<gene>
    <name evidence="5" type="ORF">OLMES_4976</name>
</gene>
<dbReference type="EMBL" id="CP021425">
    <property type="protein sequence ID" value="ARU58963.1"/>
    <property type="molecule type" value="Genomic_DNA"/>
</dbReference>
<dbReference type="Gene3D" id="3.40.190.10">
    <property type="entry name" value="Periplasmic binding protein-like II"/>
    <property type="match status" value="2"/>
</dbReference>
<evidence type="ECO:0000256" key="3">
    <source>
        <dbReference type="ARBA" id="ARBA00022729"/>
    </source>
</evidence>
<evidence type="ECO:0000256" key="1">
    <source>
        <dbReference type="ARBA" id="ARBA00004418"/>
    </source>
</evidence>
<sequence>MITLFSLRLYGSESLVISVSKTPLSAPIFVADALGYFADEGLDITLTSVNGGHRSMQDVIAGRADFGTSSDMVIMNTLKSGKAINIYATFVSSSRDSGLIVNTLANVNNPTDLKGKRIGMTKGTSSHYFLDMFLLLAGLEPSDVDQVNVQPEKMTQALESQQVDAISTWEPWLTATILKLKSNATLLHDVNAYSLTFNLVSKRPSPSTKTVPALLKALLKAEAFIRKDSEKAKQIVAKRLQSDTPVLNRIWPYYDFTVRLDQSLVATIESQLHWSQIFGQTRNQSIKLLDAIDTTPLLEIAPSRVSIYK</sequence>
<keyword evidence="3" id="KW-0732">Signal</keyword>
<name>A0A1Y0IHR4_9GAMM</name>
<dbReference type="AlphaFoldDB" id="A0A1Y0IHR4"/>
<organism evidence="5 6">
    <name type="scientific">Oleiphilus messinensis</name>
    <dbReference type="NCBI Taxonomy" id="141451"/>
    <lineage>
        <taxon>Bacteria</taxon>
        <taxon>Pseudomonadati</taxon>
        <taxon>Pseudomonadota</taxon>
        <taxon>Gammaproteobacteria</taxon>
        <taxon>Oceanospirillales</taxon>
        <taxon>Oleiphilaceae</taxon>
        <taxon>Oleiphilus</taxon>
    </lineage>
</organism>
<dbReference type="InterPro" id="IPR015168">
    <property type="entry name" value="SsuA/THI5"/>
</dbReference>
<evidence type="ECO:0000313" key="6">
    <source>
        <dbReference type="Proteomes" id="UP000196027"/>
    </source>
</evidence>
<dbReference type="Proteomes" id="UP000196027">
    <property type="component" value="Chromosome"/>
</dbReference>
<reference evidence="5 6" key="1">
    <citation type="submission" date="2017-05" db="EMBL/GenBank/DDBJ databases">
        <title>Genomic insights into alkan degradation activity of Oleiphilus messinensis.</title>
        <authorList>
            <person name="Kozyavkin S.A."/>
            <person name="Slesarev A.I."/>
            <person name="Golyshin P.N."/>
            <person name="Korzhenkov A."/>
            <person name="Golyshina O.N."/>
            <person name="Toshchakov S.V."/>
        </authorList>
    </citation>
    <scope>NUCLEOTIDE SEQUENCE [LARGE SCALE GENOMIC DNA]</scope>
    <source>
        <strain evidence="5 6">ME102</strain>
    </source>
</reference>
<accession>A0A1Y0IHR4</accession>
<protein>
    <submittedName>
        <fullName evidence="5">ABC-type nitrate/sulfonate/bicarbonate transport</fullName>
    </submittedName>
</protein>
<dbReference type="GO" id="GO:0042918">
    <property type="term" value="P:alkanesulfonate transmembrane transport"/>
    <property type="evidence" value="ECO:0007669"/>
    <property type="project" value="TreeGrafter"/>
</dbReference>
<feature type="domain" description="SsuA/THI5-like" evidence="4">
    <location>
        <begin position="25"/>
        <end position="232"/>
    </location>
</feature>
<dbReference type="GO" id="GO:0042597">
    <property type="term" value="C:periplasmic space"/>
    <property type="evidence" value="ECO:0007669"/>
    <property type="project" value="UniProtKB-SubCell"/>
</dbReference>
<dbReference type="PANTHER" id="PTHR30024">
    <property type="entry name" value="ALIPHATIC SULFONATES-BINDING PROTEIN-RELATED"/>
    <property type="match status" value="1"/>
</dbReference>
<evidence type="ECO:0000313" key="5">
    <source>
        <dbReference type="EMBL" id="ARU58963.1"/>
    </source>
</evidence>
<dbReference type="CDD" id="cd01008">
    <property type="entry name" value="PBP2_NrtA_SsuA_CpmA_like"/>
    <property type="match status" value="1"/>
</dbReference>
<comment type="similarity">
    <text evidence="2">Belongs to the bacterial solute-binding protein SsuA/TauA family.</text>
</comment>
<dbReference type="SUPFAM" id="SSF53850">
    <property type="entry name" value="Periplasmic binding protein-like II"/>
    <property type="match status" value="1"/>
</dbReference>
<evidence type="ECO:0000256" key="2">
    <source>
        <dbReference type="ARBA" id="ARBA00010742"/>
    </source>
</evidence>
<proteinExistence type="inferred from homology"/>
<dbReference type="KEGG" id="ome:OLMES_4976"/>
<evidence type="ECO:0000259" key="4">
    <source>
        <dbReference type="Pfam" id="PF09084"/>
    </source>
</evidence>
<dbReference type="PANTHER" id="PTHR30024:SF47">
    <property type="entry name" value="TAURINE-BINDING PERIPLASMIC PROTEIN"/>
    <property type="match status" value="1"/>
</dbReference>
<dbReference type="Pfam" id="PF09084">
    <property type="entry name" value="NMT1"/>
    <property type="match status" value="1"/>
</dbReference>
<keyword evidence="6" id="KW-1185">Reference proteome</keyword>
<comment type="subcellular location">
    <subcellularLocation>
        <location evidence="1">Periplasm</location>
    </subcellularLocation>
</comment>